<dbReference type="Proteomes" id="UP000249364">
    <property type="component" value="Unassembled WGS sequence"/>
</dbReference>
<comment type="caution">
    <text evidence="10">The sequence shown here is derived from an EMBL/GenBank/DDBJ whole genome shotgun (WGS) entry which is preliminary data.</text>
</comment>
<dbReference type="SUPFAM" id="SSF81345">
    <property type="entry name" value="ABC transporter involved in vitamin B12 uptake, BtuC"/>
    <property type="match status" value="1"/>
</dbReference>
<feature type="transmembrane region" description="Helical" evidence="9">
    <location>
        <begin position="256"/>
        <end position="276"/>
    </location>
</feature>
<accession>A0A2W7R4C8</accession>
<gene>
    <name evidence="10" type="ORF">LY56_01569</name>
</gene>
<dbReference type="STRING" id="121821.GCA_001870675_00980"/>
<feature type="transmembrane region" description="Helical" evidence="9">
    <location>
        <begin position="227"/>
        <end position="250"/>
    </location>
</feature>
<dbReference type="FunFam" id="1.10.3470.10:FF:000003">
    <property type="entry name" value="Iron ABC transporter permease SitD"/>
    <property type="match status" value="1"/>
</dbReference>
<dbReference type="PANTHER" id="PTHR30477">
    <property type="entry name" value="ABC-TRANSPORTER METAL-BINDING PROTEIN"/>
    <property type="match status" value="1"/>
</dbReference>
<keyword evidence="7 9" id="KW-0472">Membrane</keyword>
<dbReference type="OrthoDB" id="9804300at2"/>
<dbReference type="GO" id="GO:0071281">
    <property type="term" value="P:cellular response to iron ion"/>
    <property type="evidence" value="ECO:0007669"/>
    <property type="project" value="UniProtKB-ARBA"/>
</dbReference>
<dbReference type="InterPro" id="IPR037294">
    <property type="entry name" value="ABC_BtuC-like"/>
</dbReference>
<keyword evidence="3 8" id="KW-0813">Transport</keyword>
<evidence type="ECO:0000256" key="6">
    <source>
        <dbReference type="ARBA" id="ARBA00022989"/>
    </source>
</evidence>
<dbReference type="CDD" id="cd06550">
    <property type="entry name" value="TM_ABC_iron-siderophores_like"/>
    <property type="match status" value="1"/>
</dbReference>
<evidence type="ECO:0000256" key="3">
    <source>
        <dbReference type="ARBA" id="ARBA00022448"/>
    </source>
</evidence>
<organism evidence="10 11">
    <name type="scientific">Roseinatronobacter thiooxidans</name>
    <dbReference type="NCBI Taxonomy" id="121821"/>
    <lineage>
        <taxon>Bacteria</taxon>
        <taxon>Pseudomonadati</taxon>
        <taxon>Pseudomonadota</taxon>
        <taxon>Alphaproteobacteria</taxon>
        <taxon>Rhodobacterales</taxon>
        <taxon>Paracoccaceae</taxon>
        <taxon>Roseinatronobacter</taxon>
    </lineage>
</organism>
<dbReference type="RefSeq" id="WP_071469786.1">
    <property type="nucleotide sequence ID" value="NZ_MEHT01000018.1"/>
</dbReference>
<comment type="subcellular location">
    <subcellularLocation>
        <location evidence="1 8">Cell membrane</location>
        <topology evidence="1 8">Multi-pass membrane protein</topology>
    </subcellularLocation>
</comment>
<dbReference type="Gene3D" id="1.10.3470.10">
    <property type="entry name" value="ABC transporter involved in vitamin B12 uptake, BtuC"/>
    <property type="match status" value="1"/>
</dbReference>
<proteinExistence type="inferred from homology"/>
<feature type="transmembrane region" description="Helical" evidence="9">
    <location>
        <begin position="69"/>
        <end position="88"/>
    </location>
</feature>
<evidence type="ECO:0000313" key="10">
    <source>
        <dbReference type="EMBL" id="PZX45545.1"/>
    </source>
</evidence>
<keyword evidence="11" id="KW-1185">Reference proteome</keyword>
<feature type="transmembrane region" description="Helical" evidence="9">
    <location>
        <begin position="182"/>
        <end position="215"/>
    </location>
</feature>
<keyword evidence="4" id="KW-1003">Cell membrane</keyword>
<evidence type="ECO:0000313" key="11">
    <source>
        <dbReference type="Proteomes" id="UP000249364"/>
    </source>
</evidence>
<comment type="similarity">
    <text evidence="2 8">Belongs to the ABC-3 integral membrane protein family.</text>
</comment>
<feature type="transmembrane region" description="Helical" evidence="9">
    <location>
        <begin position="12"/>
        <end position="36"/>
    </location>
</feature>
<dbReference type="AlphaFoldDB" id="A0A2W7R4C8"/>
<dbReference type="Pfam" id="PF00950">
    <property type="entry name" value="ABC-3"/>
    <property type="match status" value="1"/>
</dbReference>
<dbReference type="GO" id="GO:0043190">
    <property type="term" value="C:ATP-binding cassette (ABC) transporter complex"/>
    <property type="evidence" value="ECO:0007669"/>
    <property type="project" value="InterPro"/>
</dbReference>
<evidence type="ECO:0000256" key="9">
    <source>
        <dbReference type="SAM" id="Phobius"/>
    </source>
</evidence>
<sequence>MSGLADLLSSGIVQTVLIGAAMLGAISGMLGAFAVLRRQSLLGDALSHAALPGVCLGFILAGTRDLGSILLGAFVTGALAALAMMLIVRRTTLKTDAALGIVLSVFFAVGVVLLSWVQGHGGAASAGLASFLFGQAAAILRSDLWIMGGIGLVALALVLALWKEFKLVSFDADFARAQGFPVTLLEVALTVMVALAIVVGLQLVGVVLMVALLIAPAAAARQWTTTLGPMVALSAAFGAASGAAGALVSATTRGLATGPVVVLIATGVVVISLFVAPQRGLLWQALAARRARARISDGRVLTTLQGLANAHRDASYPAERGMLETALGARAPSARIAALERRGLIHPVTHPPETTPHWELTTAGHAEAAALSGKPAGPKDGGAA</sequence>
<protein>
    <submittedName>
        <fullName evidence="10">Manganese/zinc/iron transport system permease protein</fullName>
    </submittedName>
</protein>
<dbReference type="PANTHER" id="PTHR30477:SF3">
    <property type="entry name" value="METAL TRANSPORT SYSTEM MEMBRANE PROTEIN CT_069-RELATED"/>
    <property type="match status" value="1"/>
</dbReference>
<dbReference type="InterPro" id="IPR001626">
    <property type="entry name" value="ABC_TroCD"/>
</dbReference>
<dbReference type="GO" id="GO:0055085">
    <property type="term" value="P:transmembrane transport"/>
    <property type="evidence" value="ECO:0007669"/>
    <property type="project" value="InterPro"/>
</dbReference>
<feature type="transmembrane region" description="Helical" evidence="9">
    <location>
        <begin position="45"/>
        <end position="63"/>
    </location>
</feature>
<keyword evidence="5 8" id="KW-0812">Transmembrane</keyword>
<evidence type="ECO:0000256" key="5">
    <source>
        <dbReference type="ARBA" id="ARBA00022692"/>
    </source>
</evidence>
<name>A0A2W7R4C8_9RHOB</name>
<evidence type="ECO:0000256" key="7">
    <source>
        <dbReference type="ARBA" id="ARBA00023136"/>
    </source>
</evidence>
<dbReference type="GO" id="GO:0010043">
    <property type="term" value="P:response to zinc ion"/>
    <property type="evidence" value="ECO:0007669"/>
    <property type="project" value="TreeGrafter"/>
</dbReference>
<reference evidence="10 11" key="1">
    <citation type="submission" date="2018-06" db="EMBL/GenBank/DDBJ databases">
        <title>Genomic Encyclopedia of Archaeal and Bacterial Type Strains, Phase II (KMG-II): from individual species to whole genera.</title>
        <authorList>
            <person name="Goeker M."/>
        </authorList>
    </citation>
    <scope>NUCLEOTIDE SEQUENCE [LARGE SCALE GENOMIC DNA]</scope>
    <source>
        <strain evidence="10 11">DSM 13087</strain>
    </source>
</reference>
<feature type="transmembrane region" description="Helical" evidence="9">
    <location>
        <begin position="145"/>
        <end position="162"/>
    </location>
</feature>
<evidence type="ECO:0000256" key="2">
    <source>
        <dbReference type="ARBA" id="ARBA00008034"/>
    </source>
</evidence>
<keyword evidence="6 9" id="KW-1133">Transmembrane helix</keyword>
<evidence type="ECO:0000256" key="8">
    <source>
        <dbReference type="RuleBase" id="RU003943"/>
    </source>
</evidence>
<evidence type="ECO:0000256" key="1">
    <source>
        <dbReference type="ARBA" id="ARBA00004651"/>
    </source>
</evidence>
<evidence type="ECO:0000256" key="4">
    <source>
        <dbReference type="ARBA" id="ARBA00022475"/>
    </source>
</evidence>
<dbReference type="EMBL" id="QKZQ01000006">
    <property type="protein sequence ID" value="PZX45545.1"/>
    <property type="molecule type" value="Genomic_DNA"/>
</dbReference>
<feature type="transmembrane region" description="Helical" evidence="9">
    <location>
        <begin position="97"/>
        <end position="117"/>
    </location>
</feature>